<comment type="caution">
    <text evidence="1">The sequence shown here is derived from an EMBL/GenBank/DDBJ whole genome shotgun (WGS) entry which is preliminary data.</text>
</comment>
<dbReference type="SUPFAM" id="SSF158622">
    <property type="entry name" value="YheA/YmcA-like"/>
    <property type="match status" value="1"/>
</dbReference>
<protein>
    <submittedName>
        <fullName evidence="1">YlbF family regulator</fullName>
    </submittedName>
</protein>
<proteinExistence type="predicted"/>
<dbReference type="Gene3D" id="1.20.1500.10">
    <property type="entry name" value="YheA/YmcA-like"/>
    <property type="match status" value="1"/>
</dbReference>
<dbReference type="Pfam" id="PF06133">
    <property type="entry name" value="Com_YlbF"/>
    <property type="match status" value="1"/>
</dbReference>
<dbReference type="EMBL" id="DVNI01000083">
    <property type="protein sequence ID" value="HIU64402.1"/>
    <property type="molecule type" value="Genomic_DNA"/>
</dbReference>
<sequence length="112" mass="12630">MNVYDAANELASGMRASQEYKRLAEAKQKLSSDPQAGEMVKDFMKQKQEIELEQLSGKTPAKEKIEQVQKVYELLCVNPVANDYVQAYIRFQLMINDVSKTIGDVVKEVAGE</sequence>
<dbReference type="Proteomes" id="UP000824099">
    <property type="component" value="Unassembled WGS sequence"/>
</dbReference>
<name>A0A9D1SLV3_9FIRM</name>
<reference evidence="1" key="2">
    <citation type="journal article" date="2021" name="PeerJ">
        <title>Extensive microbial diversity within the chicken gut microbiome revealed by metagenomics and culture.</title>
        <authorList>
            <person name="Gilroy R."/>
            <person name="Ravi A."/>
            <person name="Getino M."/>
            <person name="Pursley I."/>
            <person name="Horton D.L."/>
            <person name="Alikhan N.F."/>
            <person name="Baker D."/>
            <person name="Gharbi K."/>
            <person name="Hall N."/>
            <person name="Watson M."/>
            <person name="Adriaenssens E.M."/>
            <person name="Foster-Nyarko E."/>
            <person name="Jarju S."/>
            <person name="Secka A."/>
            <person name="Antonio M."/>
            <person name="Oren A."/>
            <person name="Chaudhuri R.R."/>
            <person name="La Ragione R."/>
            <person name="Hildebrand F."/>
            <person name="Pallen M.J."/>
        </authorList>
    </citation>
    <scope>NUCLEOTIDE SEQUENCE</scope>
    <source>
        <strain evidence="1">CHK160-1198</strain>
    </source>
</reference>
<evidence type="ECO:0000313" key="2">
    <source>
        <dbReference type="Proteomes" id="UP000824099"/>
    </source>
</evidence>
<reference evidence="1" key="1">
    <citation type="submission" date="2020-10" db="EMBL/GenBank/DDBJ databases">
        <authorList>
            <person name="Gilroy R."/>
        </authorList>
    </citation>
    <scope>NUCLEOTIDE SEQUENCE</scope>
    <source>
        <strain evidence="1">CHK160-1198</strain>
    </source>
</reference>
<dbReference type="InterPro" id="IPR023378">
    <property type="entry name" value="YheA/YmcA-like_dom_sf"/>
</dbReference>
<dbReference type="InterPro" id="IPR010368">
    <property type="entry name" value="Com_YlbF"/>
</dbReference>
<gene>
    <name evidence="1" type="ORF">IAB06_05160</name>
</gene>
<accession>A0A9D1SLV3</accession>
<dbReference type="AlphaFoldDB" id="A0A9D1SLV3"/>
<organism evidence="1 2">
    <name type="scientific">Candidatus Avacidaminococcus intestinavium</name>
    <dbReference type="NCBI Taxonomy" id="2840684"/>
    <lineage>
        <taxon>Bacteria</taxon>
        <taxon>Bacillati</taxon>
        <taxon>Bacillota</taxon>
        <taxon>Negativicutes</taxon>
        <taxon>Acidaminococcales</taxon>
        <taxon>Acidaminococcaceae</taxon>
        <taxon>Acidaminococcaceae incertae sedis</taxon>
        <taxon>Candidatus Avacidaminococcus</taxon>
    </lineage>
</organism>
<evidence type="ECO:0000313" key="1">
    <source>
        <dbReference type="EMBL" id="HIU64402.1"/>
    </source>
</evidence>